<dbReference type="InterPro" id="IPR018827">
    <property type="entry name" value="YTP1_C"/>
</dbReference>
<feature type="transmembrane region" description="Helical" evidence="2">
    <location>
        <begin position="46"/>
        <end position="70"/>
    </location>
</feature>
<feature type="transmembrane region" description="Helical" evidence="2">
    <location>
        <begin position="110"/>
        <end position="130"/>
    </location>
</feature>
<dbReference type="EMBL" id="LVVM01000538">
    <property type="protein sequence ID" value="OJA20472.1"/>
    <property type="molecule type" value="Genomic_DNA"/>
</dbReference>
<evidence type="ECO:0008006" key="8">
    <source>
        <dbReference type="Google" id="ProtNLM"/>
    </source>
</evidence>
<evidence type="ECO:0000256" key="2">
    <source>
        <dbReference type="SAM" id="Phobius"/>
    </source>
</evidence>
<evidence type="ECO:0000313" key="7">
    <source>
        <dbReference type="Proteomes" id="UP000183567"/>
    </source>
</evidence>
<protein>
    <recommendedName>
        <fullName evidence="8">Cytochrome b561 domain-containing protein</fullName>
    </recommendedName>
</protein>
<gene>
    <name evidence="6" type="ORF">AZE42_04907</name>
</gene>
<feature type="domain" description="Protein YTP1-like C-terminal" evidence="5">
    <location>
        <begin position="467"/>
        <end position="529"/>
    </location>
</feature>
<evidence type="ECO:0000256" key="1">
    <source>
        <dbReference type="SAM" id="MobiDB-lite"/>
    </source>
</evidence>
<dbReference type="CDD" id="cd08760">
    <property type="entry name" value="Cyt_b561_FRRS1_like"/>
    <property type="match status" value="1"/>
</dbReference>
<keyword evidence="2" id="KW-0472">Membrane</keyword>
<sequence>MMPGNLLSRSPLVLLPLTLTWIAPVLAHKHHGELTEEQLHAPVDTILWIHIALQAIVWGVVFPIGMVLGLTRSKWHVPVQSLGFTLTFGGIFLGHAHGGRQFPSSVHSHLGSWILVPMLAQLGLGIYLKLHIHERTLRPYAVHAHGILGRIWPILGWVQGLFGVITLRGFCGEVGAGQCAAHYIMGSGFIAYGIIMALLLVVGEDWVRRSRRSPEWWDSWVIMLWGMINTFTEHHGGAWSVKDMQHTILGVLWWTGGALGIFLSRNNQRNVLPGIIIILTGWAMSDHAQALMLSTKVHSMFGYSLMLAGLSRIIEICFIPLPSSPRSVAPPLNDNDSEHTLAPPPEETPDARKANATRAFRHLPPFLLVASGFLFMSATDEELEAVHQTGMDHVTYVLSMYSIAFLLYLLTVFLLHLYSTSGRNASVAQPPGVVFSADNIELSSPTNAKHTLAPPPEETPNARRANANQAFRHLPPFLLVASGLLFMSAINEELEPVAEAGMDHIAYVSMMYSIAILFYLLTVFLLHLYSTSGRNVQPPGVVLSADNIELSSPTDASRWYAPLPREEGSSAGRQLRIYLGMLRNW</sequence>
<keyword evidence="2" id="KW-0812">Transmembrane</keyword>
<evidence type="ECO:0000259" key="4">
    <source>
        <dbReference type="Pfam" id="PF10348"/>
    </source>
</evidence>
<feature type="transmembrane region" description="Helical" evidence="2">
    <location>
        <begin position="510"/>
        <end position="529"/>
    </location>
</feature>
<evidence type="ECO:0000259" key="5">
    <source>
        <dbReference type="Pfam" id="PF10355"/>
    </source>
</evidence>
<proteinExistence type="predicted"/>
<keyword evidence="2" id="KW-1133">Transmembrane helix</keyword>
<dbReference type="Pfam" id="PF10355">
    <property type="entry name" value="Ytp1"/>
    <property type="match status" value="2"/>
</dbReference>
<organism evidence="6 7">
    <name type="scientific">Rhizopogon vesiculosus</name>
    <dbReference type="NCBI Taxonomy" id="180088"/>
    <lineage>
        <taxon>Eukaryota</taxon>
        <taxon>Fungi</taxon>
        <taxon>Dikarya</taxon>
        <taxon>Basidiomycota</taxon>
        <taxon>Agaricomycotina</taxon>
        <taxon>Agaricomycetes</taxon>
        <taxon>Agaricomycetidae</taxon>
        <taxon>Boletales</taxon>
        <taxon>Suillineae</taxon>
        <taxon>Rhizopogonaceae</taxon>
        <taxon>Rhizopogon</taxon>
    </lineage>
</organism>
<feature type="transmembrane region" description="Helical" evidence="2">
    <location>
        <begin position="182"/>
        <end position="203"/>
    </location>
</feature>
<dbReference type="STRING" id="180088.A0A1J8R3V9"/>
<feature type="chain" id="PRO_5012701536" description="Cytochrome b561 domain-containing protein" evidence="3">
    <location>
        <begin position="28"/>
        <end position="585"/>
    </location>
</feature>
<feature type="domain" description="Protein YTP1-like C-terminal" evidence="5">
    <location>
        <begin position="156"/>
        <end position="418"/>
    </location>
</feature>
<accession>A0A1J8R3V9</accession>
<feature type="transmembrane region" description="Helical" evidence="2">
    <location>
        <begin position="398"/>
        <end position="418"/>
    </location>
</feature>
<feature type="region of interest" description="Disordered" evidence="1">
    <location>
        <begin position="329"/>
        <end position="353"/>
    </location>
</feature>
<dbReference type="Proteomes" id="UP000183567">
    <property type="component" value="Unassembled WGS sequence"/>
</dbReference>
<dbReference type="Pfam" id="PF10348">
    <property type="entry name" value="DUF2427"/>
    <property type="match status" value="1"/>
</dbReference>
<name>A0A1J8R3V9_9AGAM</name>
<comment type="caution">
    <text evidence="6">The sequence shown here is derived from an EMBL/GenBank/DDBJ whole genome shotgun (WGS) entry which is preliminary data.</text>
</comment>
<keyword evidence="7" id="KW-1185">Reference proteome</keyword>
<evidence type="ECO:0000256" key="3">
    <source>
        <dbReference type="SAM" id="SignalP"/>
    </source>
</evidence>
<feature type="transmembrane region" description="Helical" evidence="2">
    <location>
        <begin position="82"/>
        <end position="98"/>
    </location>
</feature>
<keyword evidence="3" id="KW-0732">Signal</keyword>
<feature type="transmembrane region" description="Helical" evidence="2">
    <location>
        <begin position="151"/>
        <end position="170"/>
    </location>
</feature>
<reference evidence="6 7" key="1">
    <citation type="submission" date="2016-03" db="EMBL/GenBank/DDBJ databases">
        <title>Comparative genomics of the ectomycorrhizal sister species Rhizopogon vinicolor and Rhizopogon vesiculosus (Basidiomycota: Boletales) reveals a divergence of the mating type B locus.</title>
        <authorList>
            <person name="Mujic A.B."/>
            <person name="Kuo A."/>
            <person name="Tritt A."/>
            <person name="Lipzen A."/>
            <person name="Chen C."/>
            <person name="Johnson J."/>
            <person name="Sharma A."/>
            <person name="Barry K."/>
            <person name="Grigoriev I.V."/>
            <person name="Spatafora J.W."/>
        </authorList>
    </citation>
    <scope>NUCLEOTIDE SEQUENCE [LARGE SCALE GENOMIC DNA]</scope>
    <source>
        <strain evidence="6 7">AM-OR11-056</strain>
    </source>
</reference>
<feature type="transmembrane region" description="Helical" evidence="2">
    <location>
        <begin position="473"/>
        <end position="490"/>
    </location>
</feature>
<feature type="transmembrane region" description="Helical" evidence="2">
    <location>
        <begin position="359"/>
        <end position="378"/>
    </location>
</feature>
<dbReference type="PANTHER" id="PTHR31685">
    <property type="entry name" value="INTEGRAL MEMBRANE PROTEIN (AFU_ORTHOLOGUE AFUA_6G12730)-RELATED"/>
    <property type="match status" value="1"/>
</dbReference>
<feature type="signal peptide" evidence="3">
    <location>
        <begin position="1"/>
        <end position="27"/>
    </location>
</feature>
<dbReference type="PANTHER" id="PTHR31685:SF2">
    <property type="entry name" value="PROTEIN YTP1"/>
    <property type="match status" value="1"/>
</dbReference>
<dbReference type="InterPro" id="IPR018825">
    <property type="entry name" value="DUF2427"/>
</dbReference>
<dbReference type="AlphaFoldDB" id="A0A1J8R3V9"/>
<feature type="domain" description="DUF2427" evidence="4">
    <location>
        <begin position="37"/>
        <end position="131"/>
    </location>
</feature>
<evidence type="ECO:0000313" key="6">
    <source>
        <dbReference type="EMBL" id="OJA20472.1"/>
    </source>
</evidence>
<dbReference type="OrthoDB" id="4137487at2759"/>